<keyword evidence="2" id="KW-1185">Reference proteome</keyword>
<proteinExistence type="predicted"/>
<sequence length="49" mass="5882">MLTREQAMALIEEDNRPRYETLRWYLEIIGLDFAKVIRTVNAIPKLYQV</sequence>
<gene>
    <name evidence="1" type="ORF">TBC1_11498</name>
</gene>
<dbReference type="Proteomes" id="UP000053091">
    <property type="component" value="Unassembled WGS sequence"/>
</dbReference>
<organism evidence="1">
    <name type="scientific">Lentimicrobium saccharophilum</name>
    <dbReference type="NCBI Taxonomy" id="1678841"/>
    <lineage>
        <taxon>Bacteria</taxon>
        <taxon>Pseudomonadati</taxon>
        <taxon>Bacteroidota</taxon>
        <taxon>Bacteroidia</taxon>
        <taxon>Bacteroidales</taxon>
        <taxon>Lentimicrobiaceae</taxon>
        <taxon>Lentimicrobium</taxon>
    </lineage>
</organism>
<evidence type="ECO:0000313" key="2">
    <source>
        <dbReference type="Proteomes" id="UP000053091"/>
    </source>
</evidence>
<dbReference type="EMBL" id="DF968182">
    <property type="protein sequence ID" value="GAP42369.1"/>
    <property type="molecule type" value="Genomic_DNA"/>
</dbReference>
<accession>A0A0S7BXQ7</accession>
<reference evidence="1" key="1">
    <citation type="journal article" date="2015" name="Genome Announc.">
        <title>Draft Genome Sequence of Bacteroidales Strain TBC1, a Novel Isolate from a Methanogenic Wastewater Treatment System.</title>
        <authorList>
            <person name="Tourlousse D.M."/>
            <person name="Matsuura N."/>
            <person name="Sun L."/>
            <person name="Toyonaga M."/>
            <person name="Kuroda K."/>
            <person name="Ohashi A."/>
            <person name="Cruz R."/>
            <person name="Yamaguchi T."/>
            <person name="Sekiguchi Y."/>
        </authorList>
    </citation>
    <scope>NUCLEOTIDE SEQUENCE [LARGE SCALE GENOMIC DNA]</scope>
    <source>
        <strain evidence="1">TBC1</strain>
    </source>
</reference>
<dbReference type="RefSeq" id="WP_154669508.1">
    <property type="nucleotide sequence ID" value="NZ_DF968182.1"/>
</dbReference>
<dbReference type="AlphaFoldDB" id="A0A0S7BXQ7"/>
<dbReference type="OrthoDB" id="702at2"/>
<protein>
    <submittedName>
        <fullName evidence="1">Uncharacterized protein</fullName>
    </submittedName>
</protein>
<name>A0A0S7BXQ7_9BACT</name>
<dbReference type="STRING" id="1678841.TBC1_11498"/>
<evidence type="ECO:0000313" key="1">
    <source>
        <dbReference type="EMBL" id="GAP42369.1"/>
    </source>
</evidence>